<proteinExistence type="predicted"/>
<dbReference type="Proteomes" id="UP000285112">
    <property type="component" value="Unassembled WGS sequence"/>
</dbReference>
<comment type="caution">
    <text evidence="2">The sequence shown here is derived from an EMBL/GenBank/DDBJ whole genome shotgun (WGS) entry which is preliminary data.</text>
</comment>
<feature type="compositionally biased region" description="Low complexity" evidence="1">
    <location>
        <begin position="164"/>
        <end position="179"/>
    </location>
</feature>
<keyword evidence="3" id="KW-1185">Reference proteome</keyword>
<protein>
    <submittedName>
        <fullName evidence="2">Uncharacterized protein</fullName>
    </submittedName>
</protein>
<dbReference type="OrthoDB" id="3700158at2"/>
<feature type="region of interest" description="Disordered" evidence="1">
    <location>
        <begin position="116"/>
        <end position="255"/>
    </location>
</feature>
<dbReference type="EMBL" id="QZFV01000065">
    <property type="protein sequence ID" value="RJQ88160.1"/>
    <property type="molecule type" value="Genomic_DNA"/>
</dbReference>
<feature type="region of interest" description="Disordered" evidence="1">
    <location>
        <begin position="1"/>
        <end position="25"/>
    </location>
</feature>
<reference evidence="2 3" key="1">
    <citation type="submission" date="2018-09" db="EMBL/GenBank/DDBJ databases">
        <title>YIM PH 21725 draft genome.</title>
        <authorList>
            <person name="Miao C."/>
        </authorList>
    </citation>
    <scope>NUCLEOTIDE SEQUENCE [LARGE SCALE GENOMIC DNA]</scope>
    <source>
        <strain evidence="3">YIM PH21725</strain>
    </source>
</reference>
<sequence>MSRPMPPEDAWKTPEIREAESALDRTVSRSRELLKNLEKIKLPPLKKPDTPERIEALKNAASRPDAPPELRRIKQKVDAGEFSWQEVAAGKAFADPEVRELASARLGEAKEILDELEDGASPEQLLEAHTGSATGGALLDDRGRAGYAAEPEQPQGYSNDDPLHSSSQPDHSSSSTDSPPEAPAAPPPPEAPRHRAPEDPDEPFSSPLADRQDSGGDAADPAPDTDRGTPPSTRRTRRDDPPDSDDDYFGNGFLR</sequence>
<evidence type="ECO:0000256" key="1">
    <source>
        <dbReference type="SAM" id="MobiDB-lite"/>
    </source>
</evidence>
<name>A0A419I7X3_9PSEU</name>
<evidence type="ECO:0000313" key="2">
    <source>
        <dbReference type="EMBL" id="RJQ88160.1"/>
    </source>
</evidence>
<accession>A0A419I7X3</accession>
<dbReference type="AlphaFoldDB" id="A0A419I7X3"/>
<gene>
    <name evidence="2" type="ORF">D5S19_07520</name>
</gene>
<evidence type="ECO:0000313" key="3">
    <source>
        <dbReference type="Proteomes" id="UP000285112"/>
    </source>
</evidence>
<organism evidence="2 3">
    <name type="scientific">Amycolatopsis panacis</name>
    <dbReference type="NCBI Taxonomy" id="2340917"/>
    <lineage>
        <taxon>Bacteria</taxon>
        <taxon>Bacillati</taxon>
        <taxon>Actinomycetota</taxon>
        <taxon>Actinomycetes</taxon>
        <taxon>Pseudonocardiales</taxon>
        <taxon>Pseudonocardiaceae</taxon>
        <taxon>Amycolatopsis</taxon>
    </lineage>
</organism>
<feature type="compositionally biased region" description="Pro residues" evidence="1">
    <location>
        <begin position="180"/>
        <end position="190"/>
    </location>
</feature>
<feature type="compositionally biased region" description="Basic and acidic residues" evidence="1">
    <location>
        <begin position="9"/>
        <end position="25"/>
    </location>
</feature>
<feature type="compositionally biased region" description="Low complexity" evidence="1">
    <location>
        <begin position="215"/>
        <end position="233"/>
    </location>
</feature>
<dbReference type="RefSeq" id="WP_120022593.1">
    <property type="nucleotide sequence ID" value="NZ_QZFV01000065.1"/>
</dbReference>